<feature type="transmembrane region" description="Helical" evidence="1">
    <location>
        <begin position="73"/>
        <end position="95"/>
    </location>
</feature>
<proteinExistence type="predicted"/>
<dbReference type="Proteomes" id="UP000824193">
    <property type="component" value="Unassembled WGS sequence"/>
</dbReference>
<feature type="transmembrane region" description="Helical" evidence="1">
    <location>
        <begin position="116"/>
        <end position="137"/>
    </location>
</feature>
<evidence type="ECO:0000313" key="2">
    <source>
        <dbReference type="EMBL" id="HIX05199.1"/>
    </source>
</evidence>
<sequence length="265" mass="28181">MNLTLYKREMKGSRKLLVIFAAVMTMYVTIIISMYEPDMLKLLDSYAQAMPELMAAVGMTPGAADLLGFMISYLYGFILLVFPMVYSILRANGLVAKYVDRGSMACLLAAPVRRRAVALTQAAVLFTGTVLLVGYVTGLELAVCETSFPGELAVSELLAVNGGLLCLQLFIGGVCFLASCAFSDTKYSIAFGAGVPALMFILQMLANAGDAAEKARYFTFFTLYDPTGLAAGEGQAALFAGLLLAGAAVLYAAGVAVFCKKDLHI</sequence>
<comment type="caution">
    <text evidence="2">The sequence shown here is derived from an EMBL/GenBank/DDBJ whole genome shotgun (WGS) entry which is preliminary data.</text>
</comment>
<accession>A0A9D2AD26</accession>
<keyword evidence="1" id="KW-0812">Transmembrane</keyword>
<dbReference type="EMBL" id="DXFW01000011">
    <property type="protein sequence ID" value="HIX05199.1"/>
    <property type="molecule type" value="Genomic_DNA"/>
</dbReference>
<protein>
    <submittedName>
        <fullName evidence="2">ABC transporter permease</fullName>
    </submittedName>
</protein>
<feature type="transmembrane region" description="Helical" evidence="1">
    <location>
        <begin position="187"/>
        <end position="206"/>
    </location>
</feature>
<reference evidence="2" key="2">
    <citation type="submission" date="2021-04" db="EMBL/GenBank/DDBJ databases">
        <authorList>
            <person name="Gilroy R."/>
        </authorList>
    </citation>
    <scope>NUCLEOTIDE SEQUENCE</scope>
    <source>
        <strain evidence="2">2239</strain>
    </source>
</reference>
<dbReference type="PANTHER" id="PTHR37305:SF2">
    <property type="entry name" value="BACITRACIN TRANSPORT PERMEASE PROTEIN BCRB"/>
    <property type="match status" value="1"/>
</dbReference>
<evidence type="ECO:0000313" key="3">
    <source>
        <dbReference type="Proteomes" id="UP000824193"/>
    </source>
</evidence>
<name>A0A9D2AD26_9FIRM</name>
<keyword evidence="1" id="KW-1133">Transmembrane helix</keyword>
<feature type="transmembrane region" description="Helical" evidence="1">
    <location>
        <begin position="16"/>
        <end position="35"/>
    </location>
</feature>
<feature type="transmembrane region" description="Helical" evidence="1">
    <location>
        <begin position="236"/>
        <end position="259"/>
    </location>
</feature>
<reference evidence="2" key="1">
    <citation type="journal article" date="2021" name="PeerJ">
        <title>Extensive microbial diversity within the chicken gut microbiome revealed by metagenomics and culture.</title>
        <authorList>
            <person name="Gilroy R."/>
            <person name="Ravi A."/>
            <person name="Getino M."/>
            <person name="Pursley I."/>
            <person name="Horton D.L."/>
            <person name="Alikhan N.F."/>
            <person name="Baker D."/>
            <person name="Gharbi K."/>
            <person name="Hall N."/>
            <person name="Watson M."/>
            <person name="Adriaenssens E.M."/>
            <person name="Foster-Nyarko E."/>
            <person name="Jarju S."/>
            <person name="Secka A."/>
            <person name="Antonio M."/>
            <person name="Oren A."/>
            <person name="Chaudhuri R.R."/>
            <person name="La Ragione R."/>
            <person name="Hildebrand F."/>
            <person name="Pallen M.J."/>
        </authorList>
    </citation>
    <scope>NUCLEOTIDE SEQUENCE</scope>
    <source>
        <strain evidence="2">2239</strain>
    </source>
</reference>
<evidence type="ECO:0000256" key="1">
    <source>
        <dbReference type="SAM" id="Phobius"/>
    </source>
</evidence>
<dbReference type="AlphaFoldDB" id="A0A9D2AD26"/>
<keyword evidence="1" id="KW-0472">Membrane</keyword>
<gene>
    <name evidence="2" type="ORF">H9865_03690</name>
</gene>
<organism evidence="2 3">
    <name type="scientific">Candidatus Allofournierella pullicola</name>
    <dbReference type="NCBI Taxonomy" id="2838596"/>
    <lineage>
        <taxon>Bacteria</taxon>
        <taxon>Bacillati</taxon>
        <taxon>Bacillota</taxon>
        <taxon>Clostridia</taxon>
        <taxon>Eubacteriales</taxon>
        <taxon>Oscillospiraceae</taxon>
        <taxon>Allofournierella</taxon>
    </lineage>
</organism>
<feature type="transmembrane region" description="Helical" evidence="1">
    <location>
        <begin position="157"/>
        <end position="180"/>
    </location>
</feature>
<dbReference type="PANTHER" id="PTHR37305">
    <property type="entry name" value="INTEGRAL MEMBRANE PROTEIN-RELATED"/>
    <property type="match status" value="1"/>
</dbReference>